<evidence type="ECO:0000256" key="1">
    <source>
        <dbReference type="ARBA" id="ARBA00010990"/>
    </source>
</evidence>
<dbReference type="Proteomes" id="UP000316213">
    <property type="component" value="Unassembled WGS sequence"/>
</dbReference>
<keyword evidence="5" id="KW-1185">Reference proteome</keyword>
<dbReference type="Pfam" id="PF01648">
    <property type="entry name" value="ACPS"/>
    <property type="match status" value="1"/>
</dbReference>
<evidence type="ECO:0000313" key="5">
    <source>
        <dbReference type="Proteomes" id="UP000316213"/>
    </source>
</evidence>
<sequence>MSEPFDEIQVWHAAAASDRPGPVEAFCERCLLDEERIAADRFRVASARHQHVVGRGMARVLLAEGRCETDEIEFRLLDHGKPIVQQPPHACRAFNVAHTRGLVLCGIGPATPWLGVDVEWNDRRTDPAIANRYFAAAEIKQLDSASSEAEHRELFLKLWTLKEAFIKAIGTGLYTPLDQFAFEEARTPEPKLTVRDPKLTHGRRWQFVSFEPRPGFIAALAMGSPATTSDARLQWSLLDFESKISTSPTNAT</sequence>
<dbReference type="SUPFAM" id="SSF56214">
    <property type="entry name" value="4'-phosphopantetheinyl transferase"/>
    <property type="match status" value="2"/>
</dbReference>
<dbReference type="GO" id="GO:0000287">
    <property type="term" value="F:magnesium ion binding"/>
    <property type="evidence" value="ECO:0007669"/>
    <property type="project" value="InterPro"/>
</dbReference>
<dbReference type="AlphaFoldDB" id="A0A5C6ABP1"/>
<dbReference type="InterPro" id="IPR037143">
    <property type="entry name" value="4-PPantetheinyl_Trfase_dom_sf"/>
</dbReference>
<evidence type="ECO:0000259" key="3">
    <source>
        <dbReference type="Pfam" id="PF01648"/>
    </source>
</evidence>
<proteinExistence type="inferred from homology"/>
<dbReference type="EMBL" id="SJPM01000004">
    <property type="protein sequence ID" value="TWT97434.1"/>
    <property type="molecule type" value="Genomic_DNA"/>
</dbReference>
<comment type="caution">
    <text evidence="4">The sequence shown here is derived from an EMBL/GenBank/DDBJ whole genome shotgun (WGS) entry which is preliminary data.</text>
</comment>
<evidence type="ECO:0000313" key="4">
    <source>
        <dbReference type="EMBL" id="TWT97434.1"/>
    </source>
</evidence>
<accession>A0A5C6ABP1</accession>
<organism evidence="4 5">
    <name type="scientific">Neorhodopirellula pilleata</name>
    <dbReference type="NCBI Taxonomy" id="2714738"/>
    <lineage>
        <taxon>Bacteria</taxon>
        <taxon>Pseudomonadati</taxon>
        <taxon>Planctomycetota</taxon>
        <taxon>Planctomycetia</taxon>
        <taxon>Pirellulales</taxon>
        <taxon>Pirellulaceae</taxon>
        <taxon>Neorhodopirellula</taxon>
    </lineage>
</organism>
<dbReference type="InterPro" id="IPR050559">
    <property type="entry name" value="P-Pant_transferase_sf"/>
</dbReference>
<dbReference type="EC" id="2.7.8.-" evidence="4"/>
<dbReference type="PANTHER" id="PTHR12215:SF10">
    <property type="entry name" value="L-AMINOADIPATE-SEMIALDEHYDE DEHYDROGENASE-PHOSPHOPANTETHEINYL TRANSFERASE"/>
    <property type="match status" value="1"/>
</dbReference>
<dbReference type="GO" id="GO:0008897">
    <property type="term" value="F:holo-[acyl-carrier-protein] synthase activity"/>
    <property type="evidence" value="ECO:0007669"/>
    <property type="project" value="InterPro"/>
</dbReference>
<name>A0A5C6ABP1_9BACT</name>
<feature type="domain" description="4'-phosphopantetheinyl transferase" evidence="3">
    <location>
        <begin position="114"/>
        <end position="214"/>
    </location>
</feature>
<dbReference type="PANTHER" id="PTHR12215">
    <property type="entry name" value="PHOSPHOPANTETHEINE TRANSFERASE"/>
    <property type="match status" value="1"/>
</dbReference>
<dbReference type="RefSeq" id="WP_146578018.1">
    <property type="nucleotide sequence ID" value="NZ_SJPM01000004.1"/>
</dbReference>
<comment type="similarity">
    <text evidence="1">Belongs to the P-Pant transferase superfamily. Gsp/Sfp/HetI/AcpT family.</text>
</comment>
<dbReference type="GO" id="GO:0005829">
    <property type="term" value="C:cytosol"/>
    <property type="evidence" value="ECO:0007669"/>
    <property type="project" value="TreeGrafter"/>
</dbReference>
<dbReference type="OrthoDB" id="9808281at2"/>
<dbReference type="InterPro" id="IPR008278">
    <property type="entry name" value="4-PPantetheinyl_Trfase_dom"/>
</dbReference>
<protein>
    <submittedName>
        <fullName evidence="4">4'-phosphopantetheinyl transferase sfp</fullName>
        <ecNumber evidence="4">2.7.8.-</ecNumber>
    </submittedName>
</protein>
<gene>
    <name evidence="4" type="primary">sfp</name>
    <name evidence="4" type="ORF">Pla100_25860</name>
</gene>
<reference evidence="4 5" key="1">
    <citation type="submission" date="2019-02" db="EMBL/GenBank/DDBJ databases">
        <title>Deep-cultivation of Planctomycetes and their phenomic and genomic characterization uncovers novel biology.</title>
        <authorList>
            <person name="Wiegand S."/>
            <person name="Jogler M."/>
            <person name="Boedeker C."/>
            <person name="Pinto D."/>
            <person name="Vollmers J."/>
            <person name="Rivas-Marin E."/>
            <person name="Kohn T."/>
            <person name="Peeters S.H."/>
            <person name="Heuer A."/>
            <person name="Rast P."/>
            <person name="Oberbeckmann S."/>
            <person name="Bunk B."/>
            <person name="Jeske O."/>
            <person name="Meyerdierks A."/>
            <person name="Storesund J.E."/>
            <person name="Kallscheuer N."/>
            <person name="Luecker S."/>
            <person name="Lage O.M."/>
            <person name="Pohl T."/>
            <person name="Merkel B.J."/>
            <person name="Hornburger P."/>
            <person name="Mueller R.-W."/>
            <person name="Bruemmer F."/>
            <person name="Labrenz M."/>
            <person name="Spormann A.M."/>
            <person name="Op Den Camp H."/>
            <person name="Overmann J."/>
            <person name="Amann R."/>
            <person name="Jetten M.S.M."/>
            <person name="Mascher T."/>
            <person name="Medema M.H."/>
            <person name="Devos D.P."/>
            <person name="Kaster A.-K."/>
            <person name="Ovreas L."/>
            <person name="Rohde M."/>
            <person name="Galperin M.Y."/>
            <person name="Jogler C."/>
        </authorList>
    </citation>
    <scope>NUCLEOTIDE SEQUENCE [LARGE SCALE GENOMIC DNA]</scope>
    <source>
        <strain evidence="4 5">Pla100</strain>
    </source>
</reference>
<evidence type="ECO:0000256" key="2">
    <source>
        <dbReference type="ARBA" id="ARBA00022679"/>
    </source>
</evidence>
<dbReference type="GO" id="GO:0019878">
    <property type="term" value="P:lysine biosynthetic process via aminoadipic acid"/>
    <property type="evidence" value="ECO:0007669"/>
    <property type="project" value="TreeGrafter"/>
</dbReference>
<dbReference type="Gene3D" id="3.90.470.20">
    <property type="entry name" value="4'-phosphopantetheinyl transferase domain"/>
    <property type="match status" value="2"/>
</dbReference>
<keyword evidence="2 4" id="KW-0808">Transferase</keyword>